<evidence type="ECO:0000313" key="1">
    <source>
        <dbReference type="EMBL" id="KAI9910692.1"/>
    </source>
</evidence>
<name>A0ACC0VWV5_9STRA</name>
<reference evidence="1 2" key="1">
    <citation type="journal article" date="2022" name="bioRxiv">
        <title>The genome of the oomycete Peronosclerospora sorghi, a cosmopolitan pathogen of maize and sorghum, is inflated with dispersed pseudogenes.</title>
        <authorList>
            <person name="Fletcher K."/>
            <person name="Martin F."/>
            <person name="Isakeit T."/>
            <person name="Cavanaugh K."/>
            <person name="Magill C."/>
            <person name="Michelmore R."/>
        </authorList>
    </citation>
    <scope>NUCLEOTIDE SEQUENCE [LARGE SCALE GENOMIC DNA]</scope>
    <source>
        <strain evidence="1">P6</strain>
    </source>
</reference>
<protein>
    <submittedName>
        <fullName evidence="1">Uncharacterized protein</fullName>
    </submittedName>
</protein>
<evidence type="ECO:0000313" key="2">
    <source>
        <dbReference type="Proteomes" id="UP001163321"/>
    </source>
</evidence>
<proteinExistence type="predicted"/>
<dbReference type="Proteomes" id="UP001163321">
    <property type="component" value="Chromosome 6"/>
</dbReference>
<dbReference type="EMBL" id="CM047585">
    <property type="protein sequence ID" value="KAI9910692.1"/>
    <property type="molecule type" value="Genomic_DNA"/>
</dbReference>
<gene>
    <name evidence="1" type="ORF">PsorP6_009950</name>
</gene>
<sequence>MCLEEFLTQYTTIICNDAKFAKTIGEWIDNGIVSHGDRKANDTESQQSNASFRENYDKLVETVLVSIQELTNFSKDTPSGTSGEESESGEVQALCEELATMRTMMKDSRVNVIASQFAELLEEWKRAFVSSLTLLECIEPSLVDVRGISRQLLVDFHVAHKSVMKLDNHGFYRTNEEKQDEKGDQSSDKRNFQDDVEGTGMGASERKDVSDEIEDEEQMLGLQGDRQEEPEPPSEQKAEDTGLEMQNDFEGTMHDIPDDEEGEQDESEDREELDR</sequence>
<keyword evidence="2" id="KW-1185">Reference proteome</keyword>
<comment type="caution">
    <text evidence="1">The sequence shown here is derived from an EMBL/GenBank/DDBJ whole genome shotgun (WGS) entry which is preliminary data.</text>
</comment>
<accession>A0ACC0VWV5</accession>
<organism evidence="1 2">
    <name type="scientific">Peronosclerospora sorghi</name>
    <dbReference type="NCBI Taxonomy" id="230839"/>
    <lineage>
        <taxon>Eukaryota</taxon>
        <taxon>Sar</taxon>
        <taxon>Stramenopiles</taxon>
        <taxon>Oomycota</taxon>
        <taxon>Peronosporomycetes</taxon>
        <taxon>Peronosporales</taxon>
        <taxon>Peronosporaceae</taxon>
        <taxon>Peronosclerospora</taxon>
    </lineage>
</organism>